<dbReference type="SMART" id="SM00906">
    <property type="entry name" value="Fungal_trans"/>
    <property type="match status" value="1"/>
</dbReference>
<feature type="compositionally biased region" description="Basic and acidic residues" evidence="7">
    <location>
        <begin position="71"/>
        <end position="94"/>
    </location>
</feature>
<evidence type="ECO:0000256" key="1">
    <source>
        <dbReference type="ARBA" id="ARBA00004123"/>
    </source>
</evidence>
<name>A0A9X0B980_9EURO</name>
<dbReference type="RefSeq" id="XP_056488520.1">
    <property type="nucleotide sequence ID" value="XM_056629218.1"/>
</dbReference>
<proteinExistence type="predicted"/>
<dbReference type="PANTHER" id="PTHR31001">
    <property type="entry name" value="UNCHARACTERIZED TRANSCRIPTIONAL REGULATORY PROTEIN"/>
    <property type="match status" value="1"/>
</dbReference>
<feature type="region of interest" description="Disordered" evidence="7">
    <location>
        <begin position="372"/>
        <end position="394"/>
    </location>
</feature>
<keyword evidence="10" id="KW-1185">Reference proteome</keyword>
<evidence type="ECO:0000256" key="4">
    <source>
        <dbReference type="ARBA" id="ARBA00023125"/>
    </source>
</evidence>
<evidence type="ECO:0000256" key="3">
    <source>
        <dbReference type="ARBA" id="ARBA00023015"/>
    </source>
</evidence>
<keyword evidence="2" id="KW-0479">Metal-binding</keyword>
<dbReference type="OrthoDB" id="2269373at2759"/>
<dbReference type="EMBL" id="JAPZBU010000006">
    <property type="protein sequence ID" value="KAJ5396468.1"/>
    <property type="molecule type" value="Genomic_DNA"/>
</dbReference>
<dbReference type="GO" id="GO:0000981">
    <property type="term" value="F:DNA-binding transcription factor activity, RNA polymerase II-specific"/>
    <property type="evidence" value="ECO:0007669"/>
    <property type="project" value="InterPro"/>
</dbReference>
<keyword evidence="6" id="KW-0539">Nucleus</keyword>
<dbReference type="CDD" id="cd12148">
    <property type="entry name" value="fungal_TF_MHR"/>
    <property type="match status" value="1"/>
</dbReference>
<feature type="region of interest" description="Disordered" evidence="7">
    <location>
        <begin position="1"/>
        <end position="25"/>
    </location>
</feature>
<dbReference type="Pfam" id="PF04082">
    <property type="entry name" value="Fungal_trans"/>
    <property type="match status" value="1"/>
</dbReference>
<dbReference type="PANTHER" id="PTHR31001:SF85">
    <property type="entry name" value="ZN(II)2CYS6 TRANSCRIPTION FACTOR (EUROFUNG)"/>
    <property type="match status" value="1"/>
</dbReference>
<feature type="compositionally biased region" description="Polar residues" evidence="7">
    <location>
        <begin position="372"/>
        <end position="382"/>
    </location>
</feature>
<protein>
    <recommendedName>
        <fullName evidence="8">Zn(2)-C6 fungal-type domain-containing protein</fullName>
    </recommendedName>
</protein>
<accession>A0A9X0B980</accession>
<dbReference type="Pfam" id="PF00172">
    <property type="entry name" value="Zn_clus"/>
    <property type="match status" value="1"/>
</dbReference>
<dbReference type="GO" id="GO:0006351">
    <property type="term" value="P:DNA-templated transcription"/>
    <property type="evidence" value="ECO:0007669"/>
    <property type="project" value="InterPro"/>
</dbReference>
<dbReference type="GO" id="GO:0003677">
    <property type="term" value="F:DNA binding"/>
    <property type="evidence" value="ECO:0007669"/>
    <property type="project" value="UniProtKB-KW"/>
</dbReference>
<dbReference type="GeneID" id="81368198"/>
<feature type="compositionally biased region" description="Polar residues" evidence="7">
    <location>
        <begin position="95"/>
        <end position="114"/>
    </location>
</feature>
<dbReference type="InterPro" id="IPR036864">
    <property type="entry name" value="Zn2-C6_fun-type_DNA-bd_sf"/>
</dbReference>
<dbReference type="InterPro" id="IPR050613">
    <property type="entry name" value="Sec_Metabolite_Reg"/>
</dbReference>
<organism evidence="9 10">
    <name type="scientific">Penicillium cosmopolitanum</name>
    <dbReference type="NCBI Taxonomy" id="1131564"/>
    <lineage>
        <taxon>Eukaryota</taxon>
        <taxon>Fungi</taxon>
        <taxon>Dikarya</taxon>
        <taxon>Ascomycota</taxon>
        <taxon>Pezizomycotina</taxon>
        <taxon>Eurotiomycetes</taxon>
        <taxon>Eurotiomycetidae</taxon>
        <taxon>Eurotiales</taxon>
        <taxon>Aspergillaceae</taxon>
        <taxon>Penicillium</taxon>
    </lineage>
</organism>
<reference evidence="9" key="1">
    <citation type="submission" date="2022-12" db="EMBL/GenBank/DDBJ databases">
        <authorList>
            <person name="Petersen C."/>
        </authorList>
    </citation>
    <scope>NUCLEOTIDE SEQUENCE</scope>
    <source>
        <strain evidence="9">IBT 29677</strain>
    </source>
</reference>
<evidence type="ECO:0000313" key="9">
    <source>
        <dbReference type="EMBL" id="KAJ5396468.1"/>
    </source>
</evidence>
<feature type="region of interest" description="Disordered" evidence="7">
    <location>
        <begin position="152"/>
        <end position="172"/>
    </location>
</feature>
<evidence type="ECO:0000313" key="10">
    <source>
        <dbReference type="Proteomes" id="UP001147747"/>
    </source>
</evidence>
<dbReference type="PROSITE" id="PS00463">
    <property type="entry name" value="ZN2_CY6_FUNGAL_1"/>
    <property type="match status" value="1"/>
</dbReference>
<evidence type="ECO:0000259" key="8">
    <source>
        <dbReference type="PROSITE" id="PS50048"/>
    </source>
</evidence>
<keyword evidence="5" id="KW-0804">Transcription</keyword>
<comment type="caution">
    <text evidence="9">The sequence shown here is derived from an EMBL/GenBank/DDBJ whole genome shotgun (WGS) entry which is preliminary data.</text>
</comment>
<gene>
    <name evidence="9" type="ORF">N7509_004581</name>
</gene>
<evidence type="ECO:0000256" key="7">
    <source>
        <dbReference type="SAM" id="MobiDB-lite"/>
    </source>
</evidence>
<keyword evidence="3" id="KW-0805">Transcription regulation</keyword>
<dbReference type="SMART" id="SM00066">
    <property type="entry name" value="GAL4"/>
    <property type="match status" value="1"/>
</dbReference>
<evidence type="ECO:0000256" key="5">
    <source>
        <dbReference type="ARBA" id="ARBA00023163"/>
    </source>
</evidence>
<keyword evidence="4" id="KW-0238">DNA-binding</keyword>
<dbReference type="GO" id="GO:0005634">
    <property type="term" value="C:nucleus"/>
    <property type="evidence" value="ECO:0007669"/>
    <property type="project" value="UniProtKB-SubCell"/>
</dbReference>
<dbReference type="CDD" id="cd00067">
    <property type="entry name" value="GAL4"/>
    <property type="match status" value="1"/>
</dbReference>
<dbReference type="Proteomes" id="UP001147747">
    <property type="component" value="Unassembled WGS sequence"/>
</dbReference>
<comment type="subcellular location">
    <subcellularLocation>
        <location evidence="1">Nucleus</location>
    </subcellularLocation>
</comment>
<dbReference type="SUPFAM" id="SSF57701">
    <property type="entry name" value="Zn2/Cys6 DNA-binding domain"/>
    <property type="match status" value="1"/>
</dbReference>
<reference evidence="9" key="2">
    <citation type="journal article" date="2023" name="IMA Fungus">
        <title>Comparative genomic study of the Penicillium genus elucidates a diverse pangenome and 15 lateral gene transfer events.</title>
        <authorList>
            <person name="Petersen C."/>
            <person name="Sorensen T."/>
            <person name="Nielsen M.R."/>
            <person name="Sondergaard T.E."/>
            <person name="Sorensen J.L."/>
            <person name="Fitzpatrick D.A."/>
            <person name="Frisvad J.C."/>
            <person name="Nielsen K.L."/>
        </authorList>
    </citation>
    <scope>NUCLEOTIDE SEQUENCE</scope>
    <source>
        <strain evidence="9">IBT 29677</strain>
    </source>
</reference>
<dbReference type="Gene3D" id="4.10.240.10">
    <property type="entry name" value="Zn(2)-C6 fungal-type DNA-binding domain"/>
    <property type="match status" value="1"/>
</dbReference>
<feature type="compositionally biased region" description="Acidic residues" evidence="7">
    <location>
        <begin position="155"/>
        <end position="172"/>
    </location>
</feature>
<dbReference type="AlphaFoldDB" id="A0A9X0B980"/>
<evidence type="ECO:0000256" key="2">
    <source>
        <dbReference type="ARBA" id="ARBA00022723"/>
    </source>
</evidence>
<feature type="domain" description="Zn(2)-C6 fungal-type" evidence="8">
    <location>
        <begin position="30"/>
        <end position="59"/>
    </location>
</feature>
<dbReference type="PROSITE" id="PS50048">
    <property type="entry name" value="ZN2_CY6_FUNGAL_2"/>
    <property type="match status" value="1"/>
</dbReference>
<dbReference type="GO" id="GO:0008270">
    <property type="term" value="F:zinc ion binding"/>
    <property type="evidence" value="ECO:0007669"/>
    <property type="project" value="InterPro"/>
</dbReference>
<dbReference type="InterPro" id="IPR007219">
    <property type="entry name" value="XnlR_reg_dom"/>
</dbReference>
<dbReference type="InterPro" id="IPR001138">
    <property type="entry name" value="Zn2Cys6_DnaBD"/>
</dbReference>
<sequence>MAGPAGSQDPAGHPVPASIDSPGALSKPYSCVVCHKRKVKCDRQDPCSNCEKASVECIYRPPPPPRRRKRERDLDESASESREKLRRHGAEESHLISNHQSYTLPPSRVQSAQMGQAAGSGRMIMKDGNSVYIDNTLWTTVSHELTNATDVINDASEDGDDNASEDDNDETDMLLSLGTTGCVSNLHPNPLHIFKLWQTFLENVNPLIKLLHTPTVQPQILEAMSDLPNAGKELETLMFSIYCISLASMPAADVEKSFGETKRKLLSRYRRGAQISFRKVSFLRTSSIRVLQAFMLYLLSMRGSSDPHTIWTLSGVALRISQRIGIHRDGSAFGLSAFETEMRRRIWFQLIIIDSTSAQFCGVATSPFLASADTQPPTNANDSDLDPRMTEPAPEKTGATEMIFCLTRAEFGKWLRRWGKEYGDSNSPWEFLSSSSMTLHQKDEAIDEFESLVEKKFLRFCDPSIPLHLATTVMARSAVHYARLTAHHPRQYQDSTFQVPQKEKDTIYVNCLKMAEYAHFAQTNPSIERFTWHMVNHMPWDAMIFMLSEMRNRSDPEEKSMVWQIIGDIYARYLRQMTKSTHVPLHNALQNLIVKAWRVYIEDCNNHNRTPTACPGIVSTLLEKVDCSTEMQTVDGESRMAELGTPFHELPSQSAPSEYLASGLEDINFVLTDSPNWNEWDNLLNQFQESLLDDTALLSGA</sequence>
<feature type="region of interest" description="Disordered" evidence="7">
    <location>
        <begin position="59"/>
        <end position="118"/>
    </location>
</feature>
<evidence type="ECO:0000256" key="6">
    <source>
        <dbReference type="ARBA" id="ARBA00023242"/>
    </source>
</evidence>